<dbReference type="STRING" id="655353.SAMN04488056_11354"/>
<evidence type="ECO:0000256" key="1">
    <source>
        <dbReference type="ARBA" id="ARBA00023012"/>
    </source>
</evidence>
<proteinExistence type="predicted"/>
<dbReference type="SUPFAM" id="SSF47226">
    <property type="entry name" value="Histidine-containing phosphotransfer domain, HPT domain"/>
    <property type="match status" value="1"/>
</dbReference>
<dbReference type="AlphaFoldDB" id="A0A1I5K6L8"/>
<dbReference type="Gene3D" id="1.20.120.160">
    <property type="entry name" value="HPT domain"/>
    <property type="match status" value="1"/>
</dbReference>
<organism evidence="3 4">
    <name type="scientific">Cohaesibacter marisflavi</name>
    <dbReference type="NCBI Taxonomy" id="655353"/>
    <lineage>
        <taxon>Bacteria</taxon>
        <taxon>Pseudomonadati</taxon>
        <taxon>Pseudomonadota</taxon>
        <taxon>Alphaproteobacteria</taxon>
        <taxon>Hyphomicrobiales</taxon>
        <taxon>Cohaesibacteraceae</taxon>
    </lineage>
</organism>
<gene>
    <name evidence="3" type="ORF">SAMN04488056_11354</name>
</gene>
<feature type="domain" description="HPt" evidence="2">
    <location>
        <begin position="65"/>
        <end position="126"/>
    </location>
</feature>
<dbReference type="OrthoDB" id="9786548at2"/>
<dbReference type="InterPro" id="IPR036641">
    <property type="entry name" value="HPT_dom_sf"/>
</dbReference>
<keyword evidence="4" id="KW-1185">Reference proteome</keyword>
<dbReference type="EMBL" id="FOVR01000013">
    <property type="protein sequence ID" value="SFO80679.1"/>
    <property type="molecule type" value="Genomic_DNA"/>
</dbReference>
<name>A0A1I5K6L8_9HYPH</name>
<dbReference type="Proteomes" id="UP000199236">
    <property type="component" value="Unassembled WGS sequence"/>
</dbReference>
<dbReference type="GO" id="GO:0000160">
    <property type="term" value="P:phosphorelay signal transduction system"/>
    <property type="evidence" value="ECO:0007669"/>
    <property type="project" value="UniProtKB-KW"/>
</dbReference>
<reference evidence="3 4" key="1">
    <citation type="submission" date="2016-10" db="EMBL/GenBank/DDBJ databases">
        <authorList>
            <person name="de Groot N.N."/>
        </authorList>
    </citation>
    <scope>NUCLEOTIDE SEQUENCE [LARGE SCALE GENOMIC DNA]</scope>
    <source>
        <strain evidence="3 4">CGMCC 1.9157</strain>
    </source>
</reference>
<protein>
    <submittedName>
        <fullName evidence="3">Hpt domain-containing protein</fullName>
    </submittedName>
</protein>
<dbReference type="Pfam" id="PF01627">
    <property type="entry name" value="Hpt"/>
    <property type="match status" value="1"/>
</dbReference>
<dbReference type="GO" id="GO:0004672">
    <property type="term" value="F:protein kinase activity"/>
    <property type="evidence" value="ECO:0007669"/>
    <property type="project" value="UniProtKB-ARBA"/>
</dbReference>
<accession>A0A1I5K6L8</accession>
<sequence length="169" mass="18973">MADYEIIKPKVDLRKKIKILPNSSGFDPVAKAEEAMERLSLNFGNWMRDEVMKLQISWEKAEKTGLTEESVDKLFRSCHDIKGQAHTMGFPLAGLIAGSMCELIERIPDPEKLPESLLRKHVQAIAAVVNENAREEDNVVGKQLAEQLSTITEDYIEKHAPADPSENES</sequence>
<keyword evidence="1" id="KW-0902">Two-component regulatory system</keyword>
<evidence type="ECO:0000313" key="4">
    <source>
        <dbReference type="Proteomes" id="UP000199236"/>
    </source>
</evidence>
<dbReference type="InterPro" id="IPR008207">
    <property type="entry name" value="Sig_transdc_His_kin_Hpt_dom"/>
</dbReference>
<dbReference type="RefSeq" id="WP_090074916.1">
    <property type="nucleotide sequence ID" value="NZ_FOVR01000013.1"/>
</dbReference>
<evidence type="ECO:0000313" key="3">
    <source>
        <dbReference type="EMBL" id="SFO80679.1"/>
    </source>
</evidence>
<evidence type="ECO:0000259" key="2">
    <source>
        <dbReference type="Pfam" id="PF01627"/>
    </source>
</evidence>